<dbReference type="InterPro" id="IPR000873">
    <property type="entry name" value="AMP-dep_synth/lig_dom"/>
</dbReference>
<keyword evidence="6" id="KW-1185">Reference proteome</keyword>
<dbReference type="PANTHER" id="PTHR43201">
    <property type="entry name" value="ACYL-COA SYNTHETASE"/>
    <property type="match status" value="1"/>
</dbReference>
<dbReference type="STRING" id="260086.SAMN05216207_105520"/>
<accession>A0A1I5H1W4</accession>
<dbReference type="Gene3D" id="3.30.300.30">
    <property type="match status" value="1"/>
</dbReference>
<feature type="domain" description="AMP-binding enzyme C-terminal" evidence="4">
    <location>
        <begin position="462"/>
        <end position="539"/>
    </location>
</feature>
<dbReference type="Pfam" id="PF13193">
    <property type="entry name" value="AMP-binding_C"/>
    <property type="match status" value="1"/>
</dbReference>
<dbReference type="RefSeq" id="WP_245773896.1">
    <property type="nucleotide sequence ID" value="NZ_FOUY01000055.1"/>
</dbReference>
<sequence>MTLDIDPIPLVPPERAVRYRRDGLWTGETLGDALRSAARSHPVRAALVTADGRLTHRELDELSEDFGAGLLAATELEPGDRVMFQLGNVLETVVAYYGCVKAGIVPVCTLPQHGEREIGQLAQHTGARGHLVQADFRNRDLVGLGAELLAGIDALDTLIVVRGRAPAGATSYDEVLAAGGRAGHRSALAEVRIAADDPVAFQLSGGTTGLPKIAPRRHEEYLYNARVWAEALGLRPDSVVMHPLPIMHNAGIVAALQPAHLVGGTCVVAPGADPGPLLELVATERVTVLPVVPPAVAIRMLEHEAAASTDLSSIERFCLGGQRPSAELLERLERDLRIPTQQMFGMAEGMFLYTPPEAPEWVRRNTVGTPISPADEVRVLDVADETEVPPGTLGELACRGPYTITGYYRAPQHNISAFTSDGFYRTGDLVTRHVVEGRDYYAIDGRIKDVINRGAEKIHAEEVEELLASHPDVRNAALVAMPDPVLGERICAYLVLTDGAEHPTVGSMGEFLIGRGLAKFKLPERIEIVEAFPLTNVGKVSKKDLRADIENKIEKEVVRS</sequence>
<evidence type="ECO:0000313" key="5">
    <source>
        <dbReference type="EMBL" id="SFO42225.1"/>
    </source>
</evidence>
<dbReference type="Gene3D" id="3.40.50.12780">
    <property type="entry name" value="N-terminal domain of ligase-like"/>
    <property type="match status" value="1"/>
</dbReference>
<proteinExistence type="inferred from homology"/>
<dbReference type="InterPro" id="IPR025110">
    <property type="entry name" value="AMP-bd_C"/>
</dbReference>
<keyword evidence="2 5" id="KW-0436">Ligase</keyword>
<evidence type="ECO:0000259" key="4">
    <source>
        <dbReference type="Pfam" id="PF13193"/>
    </source>
</evidence>
<reference evidence="5 6" key="1">
    <citation type="submission" date="2016-10" db="EMBL/GenBank/DDBJ databases">
        <authorList>
            <person name="de Groot N.N."/>
        </authorList>
    </citation>
    <scope>NUCLEOTIDE SEQUENCE [LARGE SCALE GENOMIC DNA]</scope>
    <source>
        <strain evidence="5 6">CGMCC 4.1877</strain>
    </source>
</reference>
<dbReference type="AlphaFoldDB" id="A0A1I5H1W4"/>
<organism evidence="5 6">
    <name type="scientific">Pseudonocardia ammonioxydans</name>
    <dbReference type="NCBI Taxonomy" id="260086"/>
    <lineage>
        <taxon>Bacteria</taxon>
        <taxon>Bacillati</taxon>
        <taxon>Actinomycetota</taxon>
        <taxon>Actinomycetes</taxon>
        <taxon>Pseudonocardiales</taxon>
        <taxon>Pseudonocardiaceae</taxon>
        <taxon>Pseudonocardia</taxon>
    </lineage>
</organism>
<dbReference type="PROSITE" id="PS00455">
    <property type="entry name" value="AMP_BINDING"/>
    <property type="match status" value="1"/>
</dbReference>
<comment type="similarity">
    <text evidence="1">Belongs to the ATP-dependent AMP-binding enzyme family.</text>
</comment>
<evidence type="ECO:0000259" key="3">
    <source>
        <dbReference type="Pfam" id="PF00501"/>
    </source>
</evidence>
<evidence type="ECO:0000256" key="2">
    <source>
        <dbReference type="ARBA" id="ARBA00022598"/>
    </source>
</evidence>
<feature type="domain" description="AMP-dependent synthetase/ligase" evidence="3">
    <location>
        <begin position="35"/>
        <end position="408"/>
    </location>
</feature>
<dbReference type="InterPro" id="IPR020845">
    <property type="entry name" value="AMP-binding_CS"/>
</dbReference>
<dbReference type="Proteomes" id="UP000199614">
    <property type="component" value="Unassembled WGS sequence"/>
</dbReference>
<evidence type="ECO:0000256" key="1">
    <source>
        <dbReference type="ARBA" id="ARBA00006432"/>
    </source>
</evidence>
<dbReference type="GO" id="GO:0031956">
    <property type="term" value="F:medium-chain fatty acid-CoA ligase activity"/>
    <property type="evidence" value="ECO:0007669"/>
    <property type="project" value="TreeGrafter"/>
</dbReference>
<dbReference type="PANTHER" id="PTHR43201:SF5">
    <property type="entry name" value="MEDIUM-CHAIN ACYL-COA LIGASE ACSF2, MITOCHONDRIAL"/>
    <property type="match status" value="1"/>
</dbReference>
<protein>
    <submittedName>
        <fullName evidence="5">2,3-dihydroxybenzoate-AMP ligase</fullName>
    </submittedName>
</protein>
<dbReference type="InterPro" id="IPR045851">
    <property type="entry name" value="AMP-bd_C_sf"/>
</dbReference>
<evidence type="ECO:0000313" key="6">
    <source>
        <dbReference type="Proteomes" id="UP000199614"/>
    </source>
</evidence>
<name>A0A1I5H1W4_PSUAM</name>
<dbReference type="SUPFAM" id="SSF56801">
    <property type="entry name" value="Acetyl-CoA synthetase-like"/>
    <property type="match status" value="1"/>
</dbReference>
<gene>
    <name evidence="5" type="ORF">SAMN05216207_105520</name>
</gene>
<dbReference type="GO" id="GO:0006631">
    <property type="term" value="P:fatty acid metabolic process"/>
    <property type="evidence" value="ECO:0007669"/>
    <property type="project" value="TreeGrafter"/>
</dbReference>
<dbReference type="EMBL" id="FOUY01000055">
    <property type="protein sequence ID" value="SFO42225.1"/>
    <property type="molecule type" value="Genomic_DNA"/>
</dbReference>
<dbReference type="InterPro" id="IPR042099">
    <property type="entry name" value="ANL_N_sf"/>
</dbReference>
<dbReference type="Pfam" id="PF00501">
    <property type="entry name" value="AMP-binding"/>
    <property type="match status" value="1"/>
</dbReference>